<evidence type="ECO:0000313" key="3">
    <source>
        <dbReference type="Proteomes" id="UP000019489"/>
    </source>
</evidence>
<keyword evidence="3" id="KW-1185">Reference proteome</keyword>
<feature type="region of interest" description="Disordered" evidence="1">
    <location>
        <begin position="13"/>
        <end position="53"/>
    </location>
</feature>
<dbReference type="InterPro" id="IPR038637">
    <property type="entry name" value="NPCBM_sf"/>
</dbReference>
<evidence type="ECO:0000256" key="1">
    <source>
        <dbReference type="SAM" id="MobiDB-lite"/>
    </source>
</evidence>
<proteinExistence type="predicted"/>
<dbReference type="EMBL" id="AWSA01000013">
    <property type="protein sequence ID" value="EWT02209.1"/>
    <property type="molecule type" value="Genomic_DNA"/>
</dbReference>
<name>W9GEA7_9MICO</name>
<comment type="caution">
    <text evidence="2">The sequence shown here is derived from an EMBL/GenBank/DDBJ whole genome shotgun (WGS) entry which is preliminary data.</text>
</comment>
<dbReference type="Proteomes" id="UP000019489">
    <property type="component" value="Unassembled WGS sequence"/>
</dbReference>
<organism evidence="2 3">
    <name type="scientific">Intrasporangium oryzae NRRL B-24470</name>
    <dbReference type="NCBI Taxonomy" id="1386089"/>
    <lineage>
        <taxon>Bacteria</taxon>
        <taxon>Bacillati</taxon>
        <taxon>Actinomycetota</taxon>
        <taxon>Actinomycetes</taxon>
        <taxon>Micrococcales</taxon>
        <taxon>Intrasporangiaceae</taxon>
        <taxon>Intrasporangium</taxon>
    </lineage>
</organism>
<reference evidence="2 3" key="1">
    <citation type="submission" date="2013-08" db="EMBL/GenBank/DDBJ databases">
        <title>Intrasporangium oryzae NRRL B-24470.</title>
        <authorList>
            <person name="Liu H."/>
            <person name="Wang G."/>
        </authorList>
    </citation>
    <scope>NUCLEOTIDE SEQUENCE [LARGE SCALE GENOMIC DNA]</scope>
    <source>
        <strain evidence="2 3">NRRL B-24470</strain>
    </source>
</reference>
<sequence>MTITAAAATVTVTPGAAGPTSDSGATMSGQDSGGDSGGQTPDGPPVITGALTGPRHLTMSDVFEHENWSEGSVAVPRVADAQQGIFTTVSGCGGAVQMELRFADQSGFLVFTAAQGLNSESSQDVMEFQVSSDGKLVDTKLVKFNAQQKLQADLSGVTAVTIAVKAQSSDNSCGRANAVILGLSIMPKS</sequence>
<evidence type="ECO:0000313" key="2">
    <source>
        <dbReference type="EMBL" id="EWT02209.1"/>
    </source>
</evidence>
<protein>
    <recommendedName>
        <fullName evidence="4">Glycosyl hydrolase family 98 putative carbohydrate-binding module domain-containing protein</fullName>
    </recommendedName>
</protein>
<dbReference type="AlphaFoldDB" id="W9GEA7"/>
<accession>W9GEA7</accession>
<dbReference type="Gene3D" id="2.60.120.1060">
    <property type="entry name" value="NPCBM/NEW2 domain"/>
    <property type="match status" value="1"/>
</dbReference>
<gene>
    <name evidence="2" type="ORF">N865_00240</name>
</gene>
<evidence type="ECO:0008006" key="4">
    <source>
        <dbReference type="Google" id="ProtNLM"/>
    </source>
</evidence>